<sequence>MARRFGFASEIVFGTTRGGGLSSVWEASLHVEETMEEISDMLKGGPAFITVHSGGPKMVNVARIAYIEPDLGAYDIPDDADDGSAEVRVARLRMAIAFLRIWGEDRVDERTDDMKLPRIDGTGAVRLRKMRPFELVAGEDEKVLREAGFVAVSGGRRPTRYRPLKGCASKFRPDPSWERSTVAYDDFRAEAYWF</sequence>
<comment type="caution">
    <text evidence="1">The sequence shown here is derived from an EMBL/GenBank/DDBJ whole genome shotgun (WGS) entry which is preliminary data.</text>
</comment>
<dbReference type="AlphaFoldDB" id="A0A5M9ZFU3"/>
<dbReference type="EMBL" id="RZUH01000020">
    <property type="protein sequence ID" value="KAA8825102.1"/>
    <property type="molecule type" value="Genomic_DNA"/>
</dbReference>
<evidence type="ECO:0000313" key="1">
    <source>
        <dbReference type="EMBL" id="KAA8825102.1"/>
    </source>
</evidence>
<gene>
    <name evidence="1" type="ORF">EMO91_12805</name>
</gene>
<name>A0A5M9ZFU3_9BIFI</name>
<reference evidence="1 2" key="1">
    <citation type="journal article" date="2019" name="Syst. Appl. Microbiol.">
        <title>Characterization of Bifidobacterium species in feaces of the Egyptian fruit bat: Description of B. vespertilionis sp. nov. and B. rousetti sp. nov.</title>
        <authorList>
            <person name="Modesto M."/>
            <person name="Satti M."/>
            <person name="Watanabe K."/>
            <person name="Puglisi E."/>
            <person name="Morelli L."/>
            <person name="Huang C.-H."/>
            <person name="Liou J.-S."/>
            <person name="Miyashita M."/>
            <person name="Tamura T."/>
            <person name="Saito S."/>
            <person name="Mori K."/>
            <person name="Huang L."/>
            <person name="Sciavilla P."/>
            <person name="Sandri C."/>
            <person name="Spiezio C."/>
            <person name="Vitali F."/>
            <person name="Cavalieri D."/>
            <person name="Perpetuini G."/>
            <person name="Tofalo R."/>
            <person name="Bonetti A."/>
            <person name="Arita M."/>
            <person name="Mattarelli P."/>
        </authorList>
    </citation>
    <scope>NUCLEOTIDE SEQUENCE [LARGE SCALE GENOMIC DNA]</scope>
    <source>
        <strain evidence="1 2">RST17</strain>
    </source>
</reference>
<dbReference type="RefSeq" id="WP_150380267.1">
    <property type="nucleotide sequence ID" value="NZ_RZUH01000020.1"/>
</dbReference>
<proteinExistence type="predicted"/>
<accession>A0A5M9ZFU3</accession>
<evidence type="ECO:0000313" key="2">
    <source>
        <dbReference type="Proteomes" id="UP000410049"/>
    </source>
</evidence>
<dbReference type="Proteomes" id="UP000410049">
    <property type="component" value="Unassembled WGS sequence"/>
</dbReference>
<organism evidence="1 2">
    <name type="scientific">Bifidobacterium myosotis</name>
    <dbReference type="NCBI Taxonomy" id="1630166"/>
    <lineage>
        <taxon>Bacteria</taxon>
        <taxon>Bacillati</taxon>
        <taxon>Actinomycetota</taxon>
        <taxon>Actinomycetes</taxon>
        <taxon>Bifidobacteriales</taxon>
        <taxon>Bifidobacteriaceae</taxon>
        <taxon>Bifidobacterium</taxon>
    </lineage>
</organism>
<protein>
    <submittedName>
        <fullName evidence="1">Uncharacterized protein</fullName>
    </submittedName>
</protein>